<dbReference type="PANTHER" id="PTHR24006">
    <property type="entry name" value="UBIQUITIN CARBOXYL-TERMINAL HYDROLASE"/>
    <property type="match status" value="1"/>
</dbReference>
<evidence type="ECO:0000259" key="1">
    <source>
        <dbReference type="PROSITE" id="PS50235"/>
    </source>
</evidence>
<dbReference type="GO" id="GO:0005829">
    <property type="term" value="C:cytosol"/>
    <property type="evidence" value="ECO:0007669"/>
    <property type="project" value="TreeGrafter"/>
</dbReference>
<keyword evidence="3" id="KW-1185">Reference proteome</keyword>
<dbReference type="InterPro" id="IPR018200">
    <property type="entry name" value="USP_CS"/>
</dbReference>
<reference evidence="2" key="2">
    <citation type="submission" date="2025-09" db="UniProtKB">
        <authorList>
            <consortium name="Ensembl"/>
        </authorList>
    </citation>
    <scope>IDENTIFICATION</scope>
</reference>
<proteinExistence type="predicted"/>
<dbReference type="Proteomes" id="UP000694388">
    <property type="component" value="Unplaced"/>
</dbReference>
<dbReference type="InterPro" id="IPR001394">
    <property type="entry name" value="Peptidase_C19_UCH"/>
</dbReference>
<protein>
    <recommendedName>
        <fullName evidence="1">USP domain-containing protein</fullName>
    </recommendedName>
</protein>
<dbReference type="GeneTree" id="ENSGT00940000172369"/>
<dbReference type="PANTHER" id="PTHR24006:SF905">
    <property type="entry name" value="UBIQUITIN CARBOXYL-TERMINAL HYDROLASE 1"/>
    <property type="match status" value="1"/>
</dbReference>
<reference evidence="2" key="1">
    <citation type="submission" date="2025-08" db="UniProtKB">
        <authorList>
            <consortium name="Ensembl"/>
        </authorList>
    </citation>
    <scope>IDENTIFICATION</scope>
</reference>
<organism evidence="2 3">
    <name type="scientific">Eptatretus burgeri</name>
    <name type="common">Inshore hagfish</name>
    <dbReference type="NCBI Taxonomy" id="7764"/>
    <lineage>
        <taxon>Eukaryota</taxon>
        <taxon>Metazoa</taxon>
        <taxon>Chordata</taxon>
        <taxon>Craniata</taxon>
        <taxon>Vertebrata</taxon>
        <taxon>Cyclostomata</taxon>
        <taxon>Myxini</taxon>
        <taxon>Myxiniformes</taxon>
        <taxon>Myxinidae</taxon>
        <taxon>Eptatretinae</taxon>
        <taxon>Eptatretus</taxon>
    </lineage>
</organism>
<accession>A0A8C4Q1D0</accession>
<evidence type="ECO:0000313" key="3">
    <source>
        <dbReference type="Proteomes" id="UP000694388"/>
    </source>
</evidence>
<dbReference type="Pfam" id="PF00443">
    <property type="entry name" value="UCH"/>
    <property type="match status" value="2"/>
</dbReference>
<dbReference type="GO" id="GO:0005634">
    <property type="term" value="C:nucleus"/>
    <property type="evidence" value="ECO:0007669"/>
    <property type="project" value="TreeGrafter"/>
</dbReference>
<dbReference type="GO" id="GO:0016579">
    <property type="term" value="P:protein deubiquitination"/>
    <property type="evidence" value="ECO:0007669"/>
    <property type="project" value="InterPro"/>
</dbReference>
<sequence>MASCIVEDAKEEARQLYQGVAAKEIVPSFTKNEPVKESLEEQSEAALSRQDIVGEQKTIQSLELPCSLVPKLLWHPGLKNLGNTCFLNSVIQVLFHCINLHLDLKNISEIMRNHEKAIMEKISSLDKNVIYDKMDLIYSLSSLFDTMASSTPGTKKESSESLQGFSDVDVFTSLPSSKNEVSHLIHNSSILKAQDIDKFYQFILDSSESYKIIADNVVDFTEEELFYNLYQTARPSRVSPETSTHCSEGLFQFILDSSESCEIIADNIDDFTEEELFYNLNQTARPSRVSPETSTHCSEGLFQFIGALSNLEPTYAQMNQQDPQEFLQFLLHQLNEVCELWQAFLPNLEVEQQQLLHQGHHYSVLNQVQKIFKGEFTTSIFCLRCCCTSVRQESFFEVALDFPPEMSNPRNIWPVPLQYLINFWARQEQFDGENLYLCSSCECKVIASRSTWISQLPSTLAFHLKRFRMDRNGNTSKVLLPVDIRVHISLGKIYSYENEDKNTDKDQKPFAIIVHNGRNIPMVITTASSVLIEQRRPQPTTSPDIPPPTLSHRYNTCIKFD</sequence>
<dbReference type="AlphaFoldDB" id="A0A8C4Q1D0"/>
<dbReference type="InterPro" id="IPR028889">
    <property type="entry name" value="USP"/>
</dbReference>
<dbReference type="Gene3D" id="3.90.70.10">
    <property type="entry name" value="Cysteine proteinases"/>
    <property type="match status" value="2"/>
</dbReference>
<feature type="domain" description="USP" evidence="1">
    <location>
        <begin position="76"/>
        <end position="561"/>
    </location>
</feature>
<dbReference type="InterPro" id="IPR050164">
    <property type="entry name" value="Peptidase_C19"/>
</dbReference>
<dbReference type="CDD" id="cd02257">
    <property type="entry name" value="Peptidase_C19"/>
    <property type="match status" value="1"/>
</dbReference>
<dbReference type="Ensembl" id="ENSEBUT00000008988.1">
    <property type="protein sequence ID" value="ENSEBUP00000008484.1"/>
    <property type="gene ID" value="ENSEBUG00000005491.1"/>
</dbReference>
<name>A0A8C4Q1D0_EPTBU</name>
<dbReference type="SUPFAM" id="SSF54001">
    <property type="entry name" value="Cysteine proteinases"/>
    <property type="match status" value="1"/>
</dbReference>
<dbReference type="InterPro" id="IPR038765">
    <property type="entry name" value="Papain-like_cys_pep_sf"/>
</dbReference>
<evidence type="ECO:0000313" key="2">
    <source>
        <dbReference type="Ensembl" id="ENSEBUP00000008484.1"/>
    </source>
</evidence>
<dbReference type="GO" id="GO:0004843">
    <property type="term" value="F:cysteine-type deubiquitinase activity"/>
    <property type="evidence" value="ECO:0007669"/>
    <property type="project" value="InterPro"/>
</dbReference>
<dbReference type="PROSITE" id="PS00972">
    <property type="entry name" value="USP_1"/>
    <property type="match status" value="1"/>
</dbReference>
<dbReference type="OMA" id="TSTHCSE"/>
<dbReference type="PROSITE" id="PS50235">
    <property type="entry name" value="USP_3"/>
    <property type="match status" value="1"/>
</dbReference>